<reference evidence="3 4" key="1">
    <citation type="journal article" date="2014" name="Genome Biol. Evol.">
        <title>The secreted proteins of Achlya hypogyna and Thraustotheca clavata identify the ancestral oomycete secretome and reveal gene acquisitions by horizontal gene transfer.</title>
        <authorList>
            <person name="Misner I."/>
            <person name="Blouin N."/>
            <person name="Leonard G."/>
            <person name="Richards T.A."/>
            <person name="Lane C.E."/>
        </authorList>
    </citation>
    <scope>NUCLEOTIDE SEQUENCE [LARGE SCALE GENOMIC DNA]</scope>
    <source>
        <strain evidence="3 4">ATCC 34112</strain>
    </source>
</reference>
<name>A0A1V9ZQS2_9STRA</name>
<sequence>MNRKLSFDNRVCYEREVERNQKLHTERLRTMQSSSYSPAFGTLDNSPPKRYVHLTTNFKKSQLTQERYEQIYQENQLLVRKMNKIVSSYPVESAVEFQPGMRLTSEQIPILDSYLSMQSLSKGCAIEKGSMNSGYRQRQQNKIEDENRKMLIRLTNKKSAYNASKWDQEYKQNLIRFKHVHQDTTIGYLSPKQKNPSPYKDKSALPILNTARSHDDTVKSPRRLAPNQAPARISTTGSTRGTGYVRPAARTQPNRKQTYSTKSVPVLLLEATTSMGVHFKIEEIQVTMVTPTETHLGDQGFLIRAKKDEQVGKILIGLSSLKEVAQAIPDRFDIIDKLNTIQTNQSYGNFPRVSLALDENCMKPLLIKLIQSVRVTVLEDNADLNLSLEILFAEPIPQTEQLKSFHGDKGKKRTVLSMFVDHIYPSRTLLKYKDTIYLCHVHVYQFRRLLTFHAFDAKTEEAINYQFSESDVLGNFKSPPTSVSEVCRSLLKLALKRI</sequence>
<gene>
    <name evidence="3" type="ORF">THRCLA_06029</name>
</gene>
<dbReference type="OrthoDB" id="2163395at2759"/>
<comment type="caution">
    <text evidence="3">The sequence shown here is derived from an EMBL/GenBank/DDBJ whole genome shotgun (WGS) entry which is preliminary data.</text>
</comment>
<feature type="compositionally biased region" description="Low complexity" evidence="2">
    <location>
        <begin position="234"/>
        <end position="243"/>
    </location>
</feature>
<organism evidence="3 4">
    <name type="scientific">Thraustotheca clavata</name>
    <dbReference type="NCBI Taxonomy" id="74557"/>
    <lineage>
        <taxon>Eukaryota</taxon>
        <taxon>Sar</taxon>
        <taxon>Stramenopiles</taxon>
        <taxon>Oomycota</taxon>
        <taxon>Saprolegniomycetes</taxon>
        <taxon>Saprolegniales</taxon>
        <taxon>Achlyaceae</taxon>
        <taxon>Thraustotheca</taxon>
    </lineage>
</organism>
<dbReference type="InterPro" id="IPR029488">
    <property type="entry name" value="Hmw/CFAP97"/>
</dbReference>
<feature type="region of interest" description="Disordered" evidence="2">
    <location>
        <begin position="230"/>
        <end position="257"/>
    </location>
</feature>
<comment type="similarity">
    <text evidence="1">Belongs to the CFAP97 family.</text>
</comment>
<dbReference type="EMBL" id="JNBS01001718">
    <property type="protein sequence ID" value="OQS00311.1"/>
    <property type="molecule type" value="Genomic_DNA"/>
</dbReference>
<dbReference type="InterPro" id="IPR038791">
    <property type="entry name" value="Cfap97/Hemingway"/>
</dbReference>
<keyword evidence="4" id="KW-1185">Reference proteome</keyword>
<evidence type="ECO:0000256" key="1">
    <source>
        <dbReference type="ARBA" id="ARBA00008315"/>
    </source>
</evidence>
<protein>
    <submittedName>
        <fullName evidence="3">Uncharacterized protein</fullName>
    </submittedName>
</protein>
<dbReference type="PANTHER" id="PTHR23035:SF2">
    <property type="entry name" value="KIAA1430 HOMOLOGUE"/>
    <property type="match status" value="1"/>
</dbReference>
<evidence type="ECO:0000256" key="2">
    <source>
        <dbReference type="SAM" id="MobiDB-lite"/>
    </source>
</evidence>
<accession>A0A1V9ZQS2</accession>
<proteinExistence type="inferred from homology"/>
<dbReference type="Pfam" id="PF13879">
    <property type="entry name" value="Hmw_CFAP97"/>
    <property type="match status" value="1"/>
</dbReference>
<dbReference type="AlphaFoldDB" id="A0A1V9ZQS2"/>
<dbReference type="PANTHER" id="PTHR23035">
    <property type="entry name" value="CILIA- AND FLAGELLA-ASSOCIATED PROTEIN 97-RELATED"/>
    <property type="match status" value="1"/>
</dbReference>
<evidence type="ECO:0000313" key="4">
    <source>
        <dbReference type="Proteomes" id="UP000243217"/>
    </source>
</evidence>
<dbReference type="Proteomes" id="UP000243217">
    <property type="component" value="Unassembled WGS sequence"/>
</dbReference>
<evidence type="ECO:0000313" key="3">
    <source>
        <dbReference type="EMBL" id="OQS00311.1"/>
    </source>
</evidence>